<dbReference type="InterPro" id="IPR051292">
    <property type="entry name" value="Xyl/GlcA_transferase"/>
</dbReference>
<dbReference type="PANTHER" id="PTHR12270:SF52">
    <property type="entry name" value="GLYCOSYLTRANSFERASE-LIKE PROTEIN GNT13-RELATED"/>
    <property type="match status" value="1"/>
</dbReference>
<dbReference type="AlphaFoldDB" id="A0A8J4EZ20"/>
<dbReference type="GO" id="GO:0042285">
    <property type="term" value="F:xylosyltransferase activity"/>
    <property type="evidence" value="ECO:0007669"/>
    <property type="project" value="TreeGrafter"/>
</dbReference>
<keyword evidence="6" id="KW-0325">Glycoprotein</keyword>
<evidence type="ECO:0000256" key="6">
    <source>
        <dbReference type="ARBA" id="ARBA00023180"/>
    </source>
</evidence>
<evidence type="ECO:0000256" key="5">
    <source>
        <dbReference type="ARBA" id="ARBA00023136"/>
    </source>
</evidence>
<keyword evidence="2" id="KW-0812">Transmembrane</keyword>
<evidence type="ECO:0000256" key="7">
    <source>
        <dbReference type="SAM" id="SignalP"/>
    </source>
</evidence>
<accession>A0A8J4EZ20</accession>
<keyword evidence="7" id="KW-0732">Signal</keyword>
<dbReference type="Proteomes" id="UP000747399">
    <property type="component" value="Unassembled WGS sequence"/>
</dbReference>
<evidence type="ECO:0000256" key="4">
    <source>
        <dbReference type="ARBA" id="ARBA00022989"/>
    </source>
</evidence>
<organism evidence="8 9">
    <name type="scientific">Volvox africanus</name>
    <dbReference type="NCBI Taxonomy" id="51714"/>
    <lineage>
        <taxon>Eukaryota</taxon>
        <taxon>Viridiplantae</taxon>
        <taxon>Chlorophyta</taxon>
        <taxon>core chlorophytes</taxon>
        <taxon>Chlorophyceae</taxon>
        <taxon>CS clade</taxon>
        <taxon>Chlamydomonadales</taxon>
        <taxon>Volvocaceae</taxon>
        <taxon>Volvox</taxon>
    </lineage>
</organism>
<comment type="subcellular location">
    <subcellularLocation>
        <location evidence="1">Membrane</location>
        <topology evidence="1">Single-pass type II membrane protein</topology>
    </subcellularLocation>
</comment>
<reference evidence="8" key="1">
    <citation type="journal article" date="2021" name="Proc. Natl. Acad. Sci. U.S.A.">
        <title>Three genomes in the algal genus Volvox reveal the fate of a haploid sex-determining region after a transition to homothallism.</title>
        <authorList>
            <person name="Yamamoto K."/>
            <person name="Hamaji T."/>
            <person name="Kawai-Toyooka H."/>
            <person name="Matsuzaki R."/>
            <person name="Takahashi F."/>
            <person name="Nishimura Y."/>
            <person name="Kawachi M."/>
            <person name="Noguchi H."/>
            <person name="Minakuchi Y."/>
            <person name="Umen J.G."/>
            <person name="Toyoda A."/>
            <person name="Nozaki H."/>
        </authorList>
    </citation>
    <scope>NUCLEOTIDE SEQUENCE</scope>
    <source>
        <strain evidence="8">NIES-3780</strain>
    </source>
</reference>
<feature type="chain" id="PRO_5035311922" evidence="7">
    <location>
        <begin position="32"/>
        <end position="397"/>
    </location>
</feature>
<dbReference type="GO" id="GO:0035269">
    <property type="term" value="P:protein O-linked glycosylation via mannose"/>
    <property type="evidence" value="ECO:0007669"/>
    <property type="project" value="TreeGrafter"/>
</dbReference>
<evidence type="ECO:0000313" key="8">
    <source>
        <dbReference type="EMBL" id="GIL54008.1"/>
    </source>
</evidence>
<comment type="caution">
    <text evidence="8">The sequence shown here is derived from an EMBL/GenBank/DDBJ whole genome shotgun (WGS) entry which is preliminary data.</text>
</comment>
<feature type="signal peptide" evidence="7">
    <location>
        <begin position="1"/>
        <end position="31"/>
    </location>
</feature>
<evidence type="ECO:0000313" key="9">
    <source>
        <dbReference type="Proteomes" id="UP000747399"/>
    </source>
</evidence>
<proteinExistence type="predicted"/>
<gene>
    <name evidence="8" type="ORF">Vafri_9563</name>
</gene>
<dbReference type="Pfam" id="PF13896">
    <property type="entry name" value="Glyco_transf_49"/>
    <property type="match status" value="1"/>
</dbReference>
<dbReference type="PANTHER" id="PTHR12270">
    <property type="entry name" value="GLYCOSYLTRANSFERASE-RELATED"/>
    <property type="match status" value="1"/>
</dbReference>
<evidence type="ECO:0000256" key="1">
    <source>
        <dbReference type="ARBA" id="ARBA00004606"/>
    </source>
</evidence>
<dbReference type="GO" id="GO:0015020">
    <property type="term" value="F:glucuronosyltransferase activity"/>
    <property type="evidence" value="ECO:0007669"/>
    <property type="project" value="TreeGrafter"/>
</dbReference>
<keyword evidence="4" id="KW-1133">Transmembrane helix</keyword>
<evidence type="ECO:0000256" key="3">
    <source>
        <dbReference type="ARBA" id="ARBA00022968"/>
    </source>
</evidence>
<dbReference type="EMBL" id="BNCO01000016">
    <property type="protein sequence ID" value="GIL54008.1"/>
    <property type="molecule type" value="Genomic_DNA"/>
</dbReference>
<keyword evidence="3" id="KW-0735">Signal-anchor</keyword>
<evidence type="ECO:0000256" key="2">
    <source>
        <dbReference type="ARBA" id="ARBA00022692"/>
    </source>
</evidence>
<protein>
    <submittedName>
        <fullName evidence="8">Uncharacterized protein</fullName>
    </submittedName>
</protein>
<keyword evidence="5" id="KW-0472">Membrane</keyword>
<dbReference type="GO" id="GO:0016020">
    <property type="term" value="C:membrane"/>
    <property type="evidence" value="ECO:0007669"/>
    <property type="project" value="UniProtKB-SubCell"/>
</dbReference>
<name>A0A8J4EZ20_9CHLO</name>
<keyword evidence="9" id="KW-1185">Reference proteome</keyword>
<sequence>MGDAVMSARGKLLRASYLLTCCLKLVLMARGSDIDDPKKLLRSCWNELYDPDPIGFTDWISGRPARLYLVDVWTSPAGKSTLPLTIFTMASLDRLPMLESQCRGYEGPISAAIYLPLLTERNEGGSGNGGDDARMGVEDNGALSNSWRLQQLGSYPHDIGYGDEKPSLTAGAAIAATLDELMLKEHGDKIRSAREMVQALSSRVEALRFNGVPMCELTLMLFAERTADSQIAAIMPTNALRNAAGVAVRTALAAMLDADLGVSSSFNSMIKNASWIEYLMEETHASPPALCVLPAYEANPQLDDVTANRISDLALAGSKLDLIALWANATVKVFHVDGCRSCHRPINHVLWTRTQVPYEVDFHRNFEPWGILSRFQDPGYDEVSKPKRFREGMVLVS</sequence>